<sequence length="46" mass="5055">MTIEIKNLTKKINDKKALDNIDLNFQKGLHVLMGSGASGKTTLIKI</sequence>
<accession>A0A0B7GVZ1</accession>
<dbReference type="EMBL" id="CDNC01000034">
    <property type="protein sequence ID" value="CEM62668.1"/>
    <property type="molecule type" value="Genomic_DNA"/>
</dbReference>
<dbReference type="InterPro" id="IPR027417">
    <property type="entry name" value="P-loop_NTPase"/>
</dbReference>
<organism evidence="1 2">
    <name type="scientific">Treponema phagedenis</name>
    <dbReference type="NCBI Taxonomy" id="162"/>
    <lineage>
        <taxon>Bacteria</taxon>
        <taxon>Pseudomonadati</taxon>
        <taxon>Spirochaetota</taxon>
        <taxon>Spirochaetia</taxon>
        <taxon>Spirochaetales</taxon>
        <taxon>Treponemataceae</taxon>
        <taxon>Treponema</taxon>
    </lineage>
</organism>
<evidence type="ECO:0000313" key="1">
    <source>
        <dbReference type="EMBL" id="CEM62668.1"/>
    </source>
</evidence>
<keyword evidence="2" id="KW-1185">Reference proteome</keyword>
<dbReference type="AlphaFoldDB" id="A0A0B7GVZ1"/>
<proteinExistence type="predicted"/>
<dbReference type="SUPFAM" id="SSF52540">
    <property type="entry name" value="P-loop containing nucleoside triphosphate hydrolases"/>
    <property type="match status" value="1"/>
</dbReference>
<dbReference type="Gene3D" id="3.40.50.300">
    <property type="entry name" value="P-loop containing nucleotide triphosphate hydrolases"/>
    <property type="match status" value="1"/>
</dbReference>
<gene>
    <name evidence="1" type="ORF">TPHV1_40171</name>
</gene>
<evidence type="ECO:0000313" key="2">
    <source>
        <dbReference type="Proteomes" id="UP000042527"/>
    </source>
</evidence>
<dbReference type="Proteomes" id="UP000042527">
    <property type="component" value="Unassembled WGS sequence"/>
</dbReference>
<protein>
    <submittedName>
        <fullName evidence="1">Uncharacterized protein</fullName>
    </submittedName>
</protein>
<dbReference type="GeneID" id="58792165"/>
<name>A0A0B7GVZ1_TREPH</name>
<reference evidence="2" key="1">
    <citation type="submission" date="2015-01" db="EMBL/GenBank/DDBJ databases">
        <authorList>
            <person name="Manzoor Shahid"/>
            <person name="Zubair Saima"/>
        </authorList>
    </citation>
    <scope>NUCLEOTIDE SEQUENCE [LARGE SCALE GENOMIC DNA]</scope>
    <source>
        <strain evidence="2">V1</strain>
    </source>
</reference>
<dbReference type="RefSeq" id="WP_002697689.1">
    <property type="nucleotide sequence ID" value="NZ_CDNC01000034.1"/>
</dbReference>